<evidence type="ECO:0000313" key="3">
    <source>
        <dbReference type="Proteomes" id="UP000183104"/>
    </source>
</evidence>
<feature type="transmembrane region" description="Helical" evidence="1">
    <location>
        <begin position="98"/>
        <end position="125"/>
    </location>
</feature>
<keyword evidence="1" id="KW-1133">Transmembrane helix</keyword>
<dbReference type="AlphaFoldDB" id="A0A0N8PNG0"/>
<keyword evidence="3" id="KW-1185">Reference proteome</keyword>
<gene>
    <name evidence="2" type="ORF">SAMN05661077_1645</name>
</gene>
<feature type="transmembrane region" description="Helical" evidence="1">
    <location>
        <begin position="168"/>
        <end position="191"/>
    </location>
</feature>
<dbReference type="EMBL" id="FMUN01000004">
    <property type="protein sequence ID" value="SCY26782.1"/>
    <property type="molecule type" value="Genomic_DNA"/>
</dbReference>
<organism evidence="2 3">
    <name type="scientific">Thiohalorhabdus denitrificans</name>
    <dbReference type="NCBI Taxonomy" id="381306"/>
    <lineage>
        <taxon>Bacteria</taxon>
        <taxon>Pseudomonadati</taxon>
        <taxon>Pseudomonadota</taxon>
        <taxon>Gammaproteobacteria</taxon>
        <taxon>Thiohalorhabdales</taxon>
        <taxon>Thiohalorhabdaceae</taxon>
        <taxon>Thiohalorhabdus</taxon>
    </lineage>
</organism>
<dbReference type="OrthoDB" id="8592241at2"/>
<proteinExistence type="predicted"/>
<dbReference type="STRING" id="381306.AN478_02260"/>
<dbReference type="PANTHER" id="PTHR43471">
    <property type="entry name" value="ABC TRANSPORTER PERMEASE"/>
    <property type="match status" value="1"/>
</dbReference>
<keyword evidence="1" id="KW-0472">Membrane</keyword>
<evidence type="ECO:0000256" key="1">
    <source>
        <dbReference type="SAM" id="Phobius"/>
    </source>
</evidence>
<dbReference type="RefSeq" id="WP_054965001.1">
    <property type="nucleotide sequence ID" value="NZ_FMUN01000004.1"/>
</dbReference>
<feature type="transmembrane region" description="Helical" evidence="1">
    <location>
        <begin position="44"/>
        <end position="67"/>
    </location>
</feature>
<evidence type="ECO:0000313" key="2">
    <source>
        <dbReference type="EMBL" id="SCY26782.1"/>
    </source>
</evidence>
<reference evidence="3" key="1">
    <citation type="submission" date="2016-10" db="EMBL/GenBank/DDBJ databases">
        <authorList>
            <person name="Varghese N."/>
        </authorList>
    </citation>
    <scope>NUCLEOTIDE SEQUENCE [LARGE SCALE GENOMIC DNA]</scope>
    <source>
        <strain evidence="3">HL 19</strain>
    </source>
</reference>
<name>A0A0N8PNG0_9GAMM</name>
<sequence>MYFHFLTGLRLGVRSRSFFALVLVGLLAMVAAYFASFFSGRHPATIAMDVGVSAIRILGVLLVLFWTQELFSRDIDRKVLFSTLTYPLPRRSYVLGRFLGLGLLVLAALVVFGLLLAGLGSAAGFGYQQSTPVNNGIAVAGVVGGLWVDLMTVAAFTWLLSSVSTSPLLPFLLGLAFAWAARTLGPVLAYLSSEQARGLEKGFEGPLNFIRWLLPDLSRLDFRDGLLYGQWPETDFILAALANGAGYILLLLGLSVLVFNRREFG</sequence>
<protein>
    <submittedName>
        <fullName evidence="2">ABC-type transport system involved in multi-copper enzyme maturation, permease component</fullName>
    </submittedName>
</protein>
<keyword evidence="1" id="KW-0812">Transmembrane</keyword>
<feature type="transmembrane region" description="Helical" evidence="1">
    <location>
        <begin position="236"/>
        <end position="259"/>
    </location>
</feature>
<feature type="transmembrane region" description="Helical" evidence="1">
    <location>
        <begin position="137"/>
        <end position="161"/>
    </location>
</feature>
<feature type="transmembrane region" description="Helical" evidence="1">
    <location>
        <begin position="18"/>
        <end position="38"/>
    </location>
</feature>
<accession>A0A0N8PNG0</accession>
<dbReference type="PANTHER" id="PTHR43471:SF10">
    <property type="entry name" value="SLL1107 PROTEIN"/>
    <property type="match status" value="1"/>
</dbReference>
<dbReference type="Proteomes" id="UP000183104">
    <property type="component" value="Unassembled WGS sequence"/>
</dbReference>